<reference evidence="2 3" key="1">
    <citation type="submission" date="2018-11" db="EMBL/GenBank/DDBJ databases">
        <title>The first complete genome of Serratia liquefaciens isolated from metalophyte plant revel distinctness adaptive mechanisms in an extreme habitat.</title>
        <authorList>
            <person name="Caneschi W.L."/>
            <person name="Sanchez A.B."/>
            <person name="Felestrino E.B."/>
            <person name="Assis R.A.B."/>
            <person name="Lemes C.G.C."/>
            <person name="Cordeiro I.F."/>
            <person name="Fonseca N.P."/>
            <person name="Villa M."/>
            <person name="Vieira I.T."/>
            <person name="Moraes L.A."/>
            <person name="Kamino L.H.Y."/>
            <person name="do Carmo F."/>
            <person name="Garcia C.M."/>
            <person name="Almeida N.F."/>
            <person name="Silva R.S."/>
            <person name="Ferro J.A."/>
            <person name="Ferro M.I.T."/>
            <person name="Varani A.M."/>
            <person name="Ferreira R.M."/>
            <person name="dos Santos V.L."/>
            <person name="Silva U.C."/>
            <person name="Setubal J.C."/>
            <person name="Moreira L.M."/>
        </authorList>
    </citation>
    <scope>NUCLEOTIDE SEQUENCE [LARGE SCALE GENOMIC DNA]</scope>
    <source>
        <strain evidence="2 3">FG3</strain>
    </source>
</reference>
<dbReference type="AlphaFoldDB" id="A0A515CT07"/>
<feature type="coiled-coil region" evidence="1">
    <location>
        <begin position="62"/>
        <end position="124"/>
    </location>
</feature>
<protein>
    <recommendedName>
        <fullName evidence="4">Bacteriophage protein</fullName>
    </recommendedName>
</protein>
<evidence type="ECO:0008006" key="4">
    <source>
        <dbReference type="Google" id="ProtNLM"/>
    </source>
</evidence>
<dbReference type="RefSeq" id="WP_142814893.1">
    <property type="nucleotide sequence ID" value="NZ_CP033893.1"/>
</dbReference>
<accession>A0A515CT07</accession>
<keyword evidence="1" id="KW-0175">Coiled coil</keyword>
<evidence type="ECO:0000313" key="3">
    <source>
        <dbReference type="Proteomes" id="UP000317572"/>
    </source>
</evidence>
<dbReference type="EMBL" id="CP033893">
    <property type="protein sequence ID" value="QDL31308.1"/>
    <property type="molecule type" value="Genomic_DNA"/>
</dbReference>
<name>A0A515CT07_SERLI</name>
<evidence type="ECO:0000256" key="1">
    <source>
        <dbReference type="SAM" id="Coils"/>
    </source>
</evidence>
<evidence type="ECO:0000313" key="2">
    <source>
        <dbReference type="EMBL" id="QDL31308.1"/>
    </source>
</evidence>
<proteinExistence type="predicted"/>
<organism evidence="2 3">
    <name type="scientific">Serratia liquefaciens</name>
    <dbReference type="NCBI Taxonomy" id="614"/>
    <lineage>
        <taxon>Bacteria</taxon>
        <taxon>Pseudomonadati</taxon>
        <taxon>Pseudomonadota</taxon>
        <taxon>Gammaproteobacteria</taxon>
        <taxon>Enterobacterales</taxon>
        <taxon>Yersiniaceae</taxon>
        <taxon>Serratia</taxon>
    </lineage>
</organism>
<sequence length="126" mass="14013">MKKIRVHTPFELTLPDYTKRHFAAGLQLVEDDIAEHWFVKRYSEPAEGESLAAGDGESVLIIERLQGELTELTVQVAEQQEQIQAAAEGLQERNTAIAEKDQQIAELTGQVAELTAKLEKNNGAKK</sequence>
<dbReference type="Proteomes" id="UP000317572">
    <property type="component" value="Chromosome"/>
</dbReference>
<gene>
    <name evidence="2" type="ORF">EGO53_05725</name>
</gene>